<dbReference type="SUPFAM" id="SSF48403">
    <property type="entry name" value="Ankyrin repeat"/>
    <property type="match status" value="1"/>
</dbReference>
<keyword evidence="6" id="KW-1185">Reference proteome</keyword>
<evidence type="ECO:0000256" key="3">
    <source>
        <dbReference type="PROSITE-ProRule" id="PRU00023"/>
    </source>
</evidence>
<feature type="compositionally biased region" description="Acidic residues" evidence="4">
    <location>
        <begin position="1550"/>
        <end position="1564"/>
    </location>
</feature>
<gene>
    <name evidence="5" type="ORF">Z519_04541</name>
</gene>
<dbReference type="RefSeq" id="XP_016621234.1">
    <property type="nucleotide sequence ID" value="XM_016762287.1"/>
</dbReference>
<name>A0A0D2HUP0_CLAB1</name>
<dbReference type="Pfam" id="PF00023">
    <property type="entry name" value="Ank"/>
    <property type="match status" value="1"/>
</dbReference>
<dbReference type="Gene3D" id="1.25.40.20">
    <property type="entry name" value="Ankyrin repeat-containing domain"/>
    <property type="match status" value="3"/>
</dbReference>
<protein>
    <recommendedName>
        <fullName evidence="7">Ankyrin repeat protein</fullName>
    </recommendedName>
</protein>
<organism evidence="5 6">
    <name type="scientific">Cladophialophora bantiana (strain ATCC 10958 / CBS 173.52 / CDC B-1940 / NIH 8579)</name>
    <name type="common">Xylohypha bantiana</name>
    <dbReference type="NCBI Taxonomy" id="1442370"/>
    <lineage>
        <taxon>Eukaryota</taxon>
        <taxon>Fungi</taxon>
        <taxon>Dikarya</taxon>
        <taxon>Ascomycota</taxon>
        <taxon>Pezizomycotina</taxon>
        <taxon>Eurotiomycetes</taxon>
        <taxon>Chaetothyriomycetidae</taxon>
        <taxon>Chaetothyriales</taxon>
        <taxon>Herpotrichiellaceae</taxon>
        <taxon>Cladophialophora</taxon>
    </lineage>
</organism>
<evidence type="ECO:0000313" key="6">
    <source>
        <dbReference type="Proteomes" id="UP000053789"/>
    </source>
</evidence>
<feature type="repeat" description="ANK" evidence="3">
    <location>
        <begin position="1346"/>
        <end position="1378"/>
    </location>
</feature>
<sequence>MASQASGEACGNSGSIKHWQALRRAYSSGALNPNRPQGDVHEISSKIQWPNRGDYYHFLECLKRADEKRRNTKPSVAYCQLSQLVVDRQYGSFSLRHCIPVPDVLAGSNWTDTTAEKQKRYYCYLRPAVPTTETRYRSGGKHLQFDLFCTIFYSDEYQSAKQKPGADRLVRDLRNEAIKRSQLENISSRSISALLLRHFGNGICLGKYSSAGGWMPLPLKIHVQVAPGSWKQCLFIVFGDESFFFYPVDVPELREAIVNAWGIRPVSPVSQHLTGVSGTKNQPSRSESPRKERETVETKALSTQRQGDHRGRRQRHSRWALRGPHAGAAGARNLNAPSQQVETSVQASRTSPDDAVVSNPALPIRGRTRRRLRRLDGSRILLPSQVSTSAPPSGGRSGIESFQSEEMDPMSSRAFRHVTTDVSVESDQVHMFIDPIPVTISQRYVQKPTTEITDTEATHDHDLPPHSTAGSILVPVLRLSSHNAKNTGKLSSQPRTGKVYVLMSFQTPRKNLVHKGLEMAVAVIEDRNGLIGSHMIEESFDQWVKVRPVQNLHRALLDADHEAFRLGWAQNNDTRPLGESAISDSSYWYKFSRFVMISTSSRSLPYSHGYGTVNNNPIVYVRTDHEAILDVDSITATSPYPRSRATWSDEVADGSAPECMCGSMRVGGMQHNVENCKLIIKREPGPWEKNPAPEGLQEAVYAETKASTFLTEKSPVNSRHGYINIKSHRFAADTILMASKQVGFWRHNQGPGARISLTCHPPRESSFQGFIDLRLGDRPLRRVAYPFDFSHLHLVDSKTLDLQLKNPKLWSERKLEDFILPFQTPDKEIASILDLDDHGNCSSQKADEIYLLFTSPPFYWDTHVVGSLLHLASLWALRDTVKLLLSRGYDPNAQTSTESLATPLLCATAAEQPQIIQDLLAAGAHPNPLRRPGYWGSCSIPSVFHLLVDWESQSAAIQIAWSVLRAGGDINWKYQESEPKAFSLTPLRYAISEGKAELVEAFLDMGAHFATTTVWSPGQRRVCLLETPSTNVRILESYFRYIQRHDYDLPSDFSATPLGLLLVENDGSDRRSRRGFDDPTEAIFAFESLLKLQPGYEGEALAAIVRHDHLYLAEHVLHNKLRAVESRWKGLSLLHIAVLYGRPKMCSLLLGHGANATAVTTKRQLTCLHLLAMFPRNPKADEAILSSLLPMGIPINAKETVDDLTAFHMAVRNQKTHLLSPFIQAGANIMLPVYDRLGILAEGRYGSLKTVSNRPQCVLDDIHITGEVLWQFVQDSAYPLEFVIVLLEIILPSTAGDSIFYFDSKRTVSLLHVIATVRDKSVFDKLFKAVRDHFSDNSYIHVPDSHGDSPLHYAAAVHKIHNIRTLVSTGADISAMNKLGLAPHELAAWSALYLSGRYMKLTHAGETPVVTQDHSWDQPGQTYGHGRNFREVRTELKAVLNFFKKRGREVSPPLERLVLAWNGADMPKGHQTFSRQGVGKLALHLVPIDAVDLKVIGVDGLEMGGIAANDEGNGKSDGAKGTIKTFYDMSMSISTGDDQFWGSRERNESEFEDESGGEDDEDQEAQSSDNRDDYESTEAEIEDDEEPGPSKWPQHGYLELTPEQQTYLDSFFVDDTPLAVLMGRGRAKSFSL</sequence>
<dbReference type="PROSITE" id="PS50088">
    <property type="entry name" value="ANK_REPEAT"/>
    <property type="match status" value="3"/>
</dbReference>
<dbReference type="PANTHER" id="PTHR24198:SF165">
    <property type="entry name" value="ANKYRIN REPEAT-CONTAINING PROTEIN-RELATED"/>
    <property type="match status" value="1"/>
</dbReference>
<dbReference type="GeneID" id="27697469"/>
<feature type="compositionally biased region" description="Polar residues" evidence="4">
    <location>
        <begin position="271"/>
        <end position="286"/>
    </location>
</feature>
<dbReference type="HOGENOM" id="CLU_243118_0_0_1"/>
<dbReference type="PANTHER" id="PTHR24198">
    <property type="entry name" value="ANKYRIN REPEAT AND PROTEIN KINASE DOMAIN-CONTAINING PROTEIN"/>
    <property type="match status" value="1"/>
</dbReference>
<feature type="region of interest" description="Disordered" evidence="4">
    <location>
        <begin position="1537"/>
        <end position="1598"/>
    </location>
</feature>
<dbReference type="OrthoDB" id="9995210at2759"/>
<dbReference type="InterPro" id="IPR036770">
    <property type="entry name" value="Ankyrin_rpt-contain_sf"/>
</dbReference>
<feature type="region of interest" description="Disordered" evidence="4">
    <location>
        <begin position="271"/>
        <end position="360"/>
    </location>
</feature>
<keyword evidence="2 3" id="KW-0040">ANK repeat</keyword>
<proteinExistence type="predicted"/>
<dbReference type="PROSITE" id="PS50297">
    <property type="entry name" value="ANK_REP_REGION"/>
    <property type="match status" value="2"/>
</dbReference>
<feature type="compositionally biased region" description="Basic and acidic residues" evidence="4">
    <location>
        <begin position="287"/>
        <end position="297"/>
    </location>
</feature>
<dbReference type="EMBL" id="KN846985">
    <property type="protein sequence ID" value="KIW94565.1"/>
    <property type="molecule type" value="Genomic_DNA"/>
</dbReference>
<dbReference type="VEuPathDB" id="FungiDB:Z519_04541"/>
<keyword evidence="1" id="KW-0677">Repeat</keyword>
<feature type="repeat" description="ANK" evidence="3">
    <location>
        <begin position="982"/>
        <end position="1014"/>
    </location>
</feature>
<accession>A0A0D2HUP0</accession>
<evidence type="ECO:0000256" key="2">
    <source>
        <dbReference type="ARBA" id="ARBA00023043"/>
    </source>
</evidence>
<feature type="repeat" description="ANK" evidence="3">
    <location>
        <begin position="1129"/>
        <end position="1161"/>
    </location>
</feature>
<feature type="compositionally biased region" description="Acidic residues" evidence="4">
    <location>
        <begin position="1575"/>
        <end position="1587"/>
    </location>
</feature>
<evidence type="ECO:0000313" key="5">
    <source>
        <dbReference type="EMBL" id="KIW94565.1"/>
    </source>
</evidence>
<evidence type="ECO:0000256" key="1">
    <source>
        <dbReference type="ARBA" id="ARBA00022737"/>
    </source>
</evidence>
<dbReference type="SMART" id="SM00248">
    <property type="entry name" value="ANK"/>
    <property type="match status" value="7"/>
</dbReference>
<feature type="region of interest" description="Disordered" evidence="4">
    <location>
        <begin position="384"/>
        <end position="406"/>
    </location>
</feature>
<dbReference type="Pfam" id="PF13606">
    <property type="entry name" value="Ank_3"/>
    <property type="match status" value="1"/>
</dbReference>
<feature type="compositionally biased region" description="Basic residues" evidence="4">
    <location>
        <begin position="310"/>
        <end position="319"/>
    </location>
</feature>
<feature type="compositionally biased region" description="Polar residues" evidence="4">
    <location>
        <begin position="335"/>
        <end position="350"/>
    </location>
</feature>
<reference evidence="5" key="1">
    <citation type="submission" date="2015-01" db="EMBL/GenBank/DDBJ databases">
        <title>The Genome Sequence of Cladophialophora bantiana CBS 173.52.</title>
        <authorList>
            <consortium name="The Broad Institute Genomics Platform"/>
            <person name="Cuomo C."/>
            <person name="de Hoog S."/>
            <person name="Gorbushina A."/>
            <person name="Stielow B."/>
            <person name="Teixiera M."/>
            <person name="Abouelleil A."/>
            <person name="Chapman S.B."/>
            <person name="Priest M."/>
            <person name="Young S.K."/>
            <person name="Wortman J."/>
            <person name="Nusbaum C."/>
            <person name="Birren B."/>
        </authorList>
    </citation>
    <scope>NUCLEOTIDE SEQUENCE [LARGE SCALE GENOMIC DNA]</scope>
    <source>
        <strain evidence="5">CBS 173.52</strain>
    </source>
</reference>
<evidence type="ECO:0000256" key="4">
    <source>
        <dbReference type="SAM" id="MobiDB-lite"/>
    </source>
</evidence>
<dbReference type="InterPro" id="IPR002110">
    <property type="entry name" value="Ankyrin_rpt"/>
</dbReference>
<dbReference type="Proteomes" id="UP000053789">
    <property type="component" value="Unassembled WGS sequence"/>
</dbReference>
<evidence type="ECO:0008006" key="7">
    <source>
        <dbReference type="Google" id="ProtNLM"/>
    </source>
</evidence>